<dbReference type="CDD" id="cd02440">
    <property type="entry name" value="AdoMet_MTases"/>
    <property type="match status" value="1"/>
</dbReference>
<protein>
    <submittedName>
        <fullName evidence="4">SAM-dependent methyltransferase</fullName>
    </submittedName>
</protein>
<reference evidence="4 5" key="1">
    <citation type="submission" date="2020-08" db="EMBL/GenBank/DDBJ databases">
        <title>Genomic Encyclopedia of Type Strains, Phase IV (KMG-IV): sequencing the most valuable type-strain genomes for metagenomic binning, comparative biology and taxonomic classification.</title>
        <authorList>
            <person name="Goeker M."/>
        </authorList>
    </citation>
    <scope>NUCLEOTIDE SEQUENCE [LARGE SCALE GENOMIC DNA]</scope>
    <source>
        <strain evidence="4 5">DSM 103570</strain>
    </source>
</reference>
<comment type="caution">
    <text evidence="4">The sequence shown here is derived from an EMBL/GenBank/DDBJ whole genome shotgun (WGS) entry which is preliminary data.</text>
</comment>
<name>A0A7W6MQU2_9HYPH</name>
<evidence type="ECO:0000256" key="3">
    <source>
        <dbReference type="ARBA" id="ARBA00022691"/>
    </source>
</evidence>
<dbReference type="AlphaFoldDB" id="A0A7W6MQU2"/>
<gene>
    <name evidence="4" type="ORF">GGR03_003443</name>
</gene>
<dbReference type="SUPFAM" id="SSF53335">
    <property type="entry name" value="S-adenosyl-L-methionine-dependent methyltransferases"/>
    <property type="match status" value="1"/>
</dbReference>
<dbReference type="Proteomes" id="UP000588647">
    <property type="component" value="Unassembled WGS sequence"/>
</dbReference>
<dbReference type="PANTHER" id="PTHR43464">
    <property type="entry name" value="METHYLTRANSFERASE"/>
    <property type="match status" value="1"/>
</dbReference>
<dbReference type="InterPro" id="IPR008715">
    <property type="entry name" value="SAM-MeTfrase_NodS-like"/>
</dbReference>
<keyword evidence="3" id="KW-0949">S-adenosyl-L-methionine</keyword>
<accession>A0A7W6MQU2</accession>
<dbReference type="GO" id="GO:0008757">
    <property type="term" value="F:S-adenosylmethionine-dependent methyltransferase activity"/>
    <property type="evidence" value="ECO:0007669"/>
    <property type="project" value="InterPro"/>
</dbReference>
<sequence length="193" mass="21504">MRRVIDANGFEAKFAADPDPWNYATSPFEAWKRDVLLKACGDRHYGRGLELACANGETTRLLARICRRLLAVDAATTALQAARRRNAGNARITFRHALLPRDMPCGPFDLIVASEILYYLRPNDLALLLPKLHAALAPGGRIVFLQHVLDFDDAAIRPVQAVAATERWFAAVAPLRVVQQTARFRVAAFEKVR</sequence>
<evidence type="ECO:0000256" key="1">
    <source>
        <dbReference type="ARBA" id="ARBA00022603"/>
    </source>
</evidence>
<proteinExistence type="predicted"/>
<evidence type="ECO:0000313" key="5">
    <source>
        <dbReference type="Proteomes" id="UP000588647"/>
    </source>
</evidence>
<dbReference type="InterPro" id="IPR029063">
    <property type="entry name" value="SAM-dependent_MTases_sf"/>
</dbReference>
<dbReference type="EMBL" id="JACIEM010000004">
    <property type="protein sequence ID" value="MBB4004355.1"/>
    <property type="molecule type" value="Genomic_DNA"/>
</dbReference>
<organism evidence="4 5">
    <name type="scientific">Aurantimonas endophytica</name>
    <dbReference type="NCBI Taxonomy" id="1522175"/>
    <lineage>
        <taxon>Bacteria</taxon>
        <taxon>Pseudomonadati</taxon>
        <taxon>Pseudomonadota</taxon>
        <taxon>Alphaproteobacteria</taxon>
        <taxon>Hyphomicrobiales</taxon>
        <taxon>Aurantimonadaceae</taxon>
        <taxon>Aurantimonas</taxon>
    </lineage>
</organism>
<evidence type="ECO:0000256" key="2">
    <source>
        <dbReference type="ARBA" id="ARBA00022679"/>
    </source>
</evidence>
<dbReference type="PANTHER" id="PTHR43464:SF19">
    <property type="entry name" value="UBIQUINONE BIOSYNTHESIS O-METHYLTRANSFERASE, MITOCHONDRIAL"/>
    <property type="match status" value="1"/>
</dbReference>
<dbReference type="GO" id="GO:0009312">
    <property type="term" value="P:oligosaccharide biosynthetic process"/>
    <property type="evidence" value="ECO:0007669"/>
    <property type="project" value="InterPro"/>
</dbReference>
<dbReference type="GO" id="GO:0032259">
    <property type="term" value="P:methylation"/>
    <property type="evidence" value="ECO:0007669"/>
    <property type="project" value="UniProtKB-KW"/>
</dbReference>
<keyword evidence="2 4" id="KW-0808">Transferase</keyword>
<evidence type="ECO:0000313" key="4">
    <source>
        <dbReference type="EMBL" id="MBB4004355.1"/>
    </source>
</evidence>
<dbReference type="RefSeq" id="WP_183209929.1">
    <property type="nucleotide sequence ID" value="NZ_JAAAMM010000004.1"/>
</dbReference>
<keyword evidence="1 4" id="KW-0489">Methyltransferase</keyword>
<dbReference type="Pfam" id="PF05401">
    <property type="entry name" value="NodS"/>
    <property type="match status" value="1"/>
</dbReference>
<keyword evidence="5" id="KW-1185">Reference proteome</keyword>
<dbReference type="Gene3D" id="3.40.50.150">
    <property type="entry name" value="Vaccinia Virus protein VP39"/>
    <property type="match status" value="1"/>
</dbReference>